<sequence length="210" mass="22763">MSVDLARSLTRVLMPMEAGAGYRRTFPDELEAAGAHGGDVSWNLLFFRGVLPCILPESIGHGAGVYAPMKLSRSVHIATRLFHPSLSSHAPLAALLGLLSPVFLFPVNPNAAHLKPLNIQYLLLPLRLPLSRAPCTPPSSPKSIKFQFELPRWSIADRGRGGRSARSQDLDARSGEAMVCVTWRTVVSHGGGGAKLARTRTRRRGREEGA</sequence>
<proteinExistence type="predicted"/>
<comment type="caution">
    <text evidence="2">The sequence shown here is derived from an EMBL/GenBank/DDBJ whole genome shotgun (WGS) entry which is preliminary data.</text>
</comment>
<dbReference type="Proteomes" id="UP000284706">
    <property type="component" value="Unassembled WGS sequence"/>
</dbReference>
<reference evidence="2 3" key="1">
    <citation type="journal article" date="2018" name="Evol. Lett.">
        <title>Horizontal gene cluster transfer increased hallucinogenic mushroom diversity.</title>
        <authorList>
            <person name="Reynolds H.T."/>
            <person name="Vijayakumar V."/>
            <person name="Gluck-Thaler E."/>
            <person name="Korotkin H.B."/>
            <person name="Matheny P.B."/>
            <person name="Slot J.C."/>
        </authorList>
    </citation>
    <scope>NUCLEOTIDE SEQUENCE [LARGE SCALE GENOMIC DNA]</scope>
    <source>
        <strain evidence="2 3">SRW20</strain>
    </source>
</reference>
<feature type="region of interest" description="Disordered" evidence="1">
    <location>
        <begin position="190"/>
        <end position="210"/>
    </location>
</feature>
<gene>
    <name evidence="2" type="ORF">CVT26_005539</name>
</gene>
<evidence type="ECO:0000313" key="2">
    <source>
        <dbReference type="EMBL" id="PPQ76033.1"/>
    </source>
</evidence>
<name>A0A409WC22_9AGAR</name>
<protein>
    <submittedName>
        <fullName evidence="2">Uncharacterized protein</fullName>
    </submittedName>
</protein>
<dbReference type="AlphaFoldDB" id="A0A409WC22"/>
<evidence type="ECO:0000313" key="3">
    <source>
        <dbReference type="Proteomes" id="UP000284706"/>
    </source>
</evidence>
<accession>A0A409WC22</accession>
<dbReference type="InParanoid" id="A0A409WC22"/>
<organism evidence="2 3">
    <name type="scientific">Gymnopilus dilepis</name>
    <dbReference type="NCBI Taxonomy" id="231916"/>
    <lineage>
        <taxon>Eukaryota</taxon>
        <taxon>Fungi</taxon>
        <taxon>Dikarya</taxon>
        <taxon>Basidiomycota</taxon>
        <taxon>Agaricomycotina</taxon>
        <taxon>Agaricomycetes</taxon>
        <taxon>Agaricomycetidae</taxon>
        <taxon>Agaricales</taxon>
        <taxon>Agaricineae</taxon>
        <taxon>Hymenogastraceae</taxon>
        <taxon>Gymnopilus</taxon>
    </lineage>
</organism>
<evidence type="ECO:0000256" key="1">
    <source>
        <dbReference type="SAM" id="MobiDB-lite"/>
    </source>
</evidence>
<dbReference type="EMBL" id="NHYE01005203">
    <property type="protein sequence ID" value="PPQ76033.1"/>
    <property type="molecule type" value="Genomic_DNA"/>
</dbReference>
<keyword evidence="3" id="KW-1185">Reference proteome</keyword>